<reference evidence="2 3" key="1">
    <citation type="submission" date="2012-07" db="EMBL/GenBank/DDBJ databases">
        <authorList>
            <person name="Durkin A.S."/>
            <person name="McCorrison J."/>
            <person name="Torralba M."/>
            <person name="Gillis M."/>
            <person name="Methe B."/>
            <person name="Sutton G."/>
            <person name="Nelson K.E."/>
        </authorList>
    </citation>
    <scope>NUCLEOTIDE SEQUENCE [LARGE SCALE GENOMIC DNA]</scope>
    <source>
        <strain evidence="3">ATCC 12104 / DSM 43013 / CCUG 2238 / JCM 8349 / NCTC 10301 / Howell 279</strain>
    </source>
</reference>
<name>J3JIW9_ACTNH</name>
<protein>
    <submittedName>
        <fullName evidence="2">Uncharacterized protein</fullName>
    </submittedName>
</protein>
<sequence>MELTTANRSESYAGIATTFSASIAGSQVVGRSFARVWSADSAALPVTHGVPAEELRYDVLGRGCSWHDDRGPIGAVPLAGKITGACNTNRPHLRLSLHLLHEGAPCTTSVPGRPPVTALATAPGPQGDSS</sequence>
<dbReference type="eggNOG" id="ENOG5031H8U">
    <property type="taxonomic scope" value="Bacteria"/>
</dbReference>
<evidence type="ECO:0000313" key="2">
    <source>
        <dbReference type="EMBL" id="EJN83974.1"/>
    </source>
</evidence>
<dbReference type="EMBL" id="ALJK01000187">
    <property type="protein sequence ID" value="EJN83974.1"/>
    <property type="molecule type" value="Genomic_DNA"/>
</dbReference>
<dbReference type="AlphaFoldDB" id="J3JIW9"/>
<accession>J3JIW9</accession>
<organism evidence="2 3">
    <name type="scientific">Actinomyces naeslundii (strain ATCC 12104 / DSM 43013 / CCUG 2238 / JCM 8349 / NCTC 10301 / Howell 279)</name>
    <dbReference type="NCBI Taxonomy" id="1115803"/>
    <lineage>
        <taxon>Bacteria</taxon>
        <taxon>Bacillati</taxon>
        <taxon>Actinomycetota</taxon>
        <taxon>Actinomycetes</taxon>
        <taxon>Actinomycetales</taxon>
        <taxon>Actinomycetaceae</taxon>
        <taxon>Actinomyces</taxon>
    </lineage>
</organism>
<dbReference type="Proteomes" id="UP000007814">
    <property type="component" value="Unassembled WGS sequence"/>
</dbReference>
<proteinExistence type="predicted"/>
<evidence type="ECO:0000313" key="3">
    <source>
        <dbReference type="Proteomes" id="UP000007814"/>
    </source>
</evidence>
<comment type="caution">
    <text evidence="2">The sequence shown here is derived from an EMBL/GenBank/DDBJ whole genome shotgun (WGS) entry which is preliminary data.</text>
</comment>
<gene>
    <name evidence="2" type="ORF">HMPREF1129_1133</name>
</gene>
<feature type="region of interest" description="Disordered" evidence="1">
    <location>
        <begin position="108"/>
        <end position="130"/>
    </location>
</feature>
<evidence type="ECO:0000256" key="1">
    <source>
        <dbReference type="SAM" id="MobiDB-lite"/>
    </source>
</evidence>